<accession>A0A9P8GQ08</accession>
<name>A0A9P8GQ08_AURME</name>
<dbReference type="Proteomes" id="UP000767238">
    <property type="component" value="Unassembled WGS sequence"/>
</dbReference>
<comment type="caution">
    <text evidence="2">The sequence shown here is derived from an EMBL/GenBank/DDBJ whole genome shotgun (WGS) entry which is preliminary data.</text>
</comment>
<dbReference type="Gene3D" id="3.40.50.1820">
    <property type="entry name" value="alpha/beta hydrolase"/>
    <property type="match status" value="1"/>
</dbReference>
<dbReference type="InterPro" id="IPR029058">
    <property type="entry name" value="AB_hydrolase_fold"/>
</dbReference>
<dbReference type="OrthoDB" id="420264at2759"/>
<dbReference type="SUPFAM" id="SSF53474">
    <property type="entry name" value="alpha/beta-Hydrolases"/>
    <property type="match status" value="1"/>
</dbReference>
<reference evidence="2" key="2">
    <citation type="submission" date="2021-08" db="EMBL/GenBank/DDBJ databases">
        <authorList>
            <person name="Gostincar C."/>
            <person name="Sun X."/>
            <person name="Song Z."/>
            <person name="Gunde-Cimerman N."/>
        </authorList>
    </citation>
    <scope>NUCLEOTIDE SEQUENCE</scope>
    <source>
        <strain evidence="2">EXF-8016</strain>
    </source>
</reference>
<feature type="non-terminal residue" evidence="2">
    <location>
        <position position="263"/>
    </location>
</feature>
<evidence type="ECO:0000313" key="3">
    <source>
        <dbReference type="Proteomes" id="UP000767238"/>
    </source>
</evidence>
<feature type="compositionally biased region" description="Low complexity" evidence="1">
    <location>
        <begin position="35"/>
        <end position="46"/>
    </location>
</feature>
<organism evidence="2 3">
    <name type="scientific">Aureobasidium melanogenum</name>
    <name type="common">Aureobasidium pullulans var. melanogenum</name>
    <dbReference type="NCBI Taxonomy" id="46634"/>
    <lineage>
        <taxon>Eukaryota</taxon>
        <taxon>Fungi</taxon>
        <taxon>Dikarya</taxon>
        <taxon>Ascomycota</taxon>
        <taxon>Pezizomycotina</taxon>
        <taxon>Dothideomycetes</taxon>
        <taxon>Dothideomycetidae</taxon>
        <taxon>Dothideales</taxon>
        <taxon>Saccotheciaceae</taxon>
        <taxon>Aureobasidium</taxon>
    </lineage>
</organism>
<dbReference type="EMBL" id="JAHFYH010000005">
    <property type="protein sequence ID" value="KAH0232339.1"/>
    <property type="molecule type" value="Genomic_DNA"/>
</dbReference>
<dbReference type="AlphaFoldDB" id="A0A9P8GQ08"/>
<sequence length="263" mass="28321">MITRKSFNTALDLLIKDDHPHNIAGFVSLDYRLSPYPSHPTSPSSPDDNSRNVQHPEHLNDVLGALSFLGSNAGEEVGLKNGGSTHLPDTSSITAGRYVLCGHSCGATLAMQATAILSAGHGSIRSPVALSGMEGIYDIAALVATHTHPAYREFVTAAFGQNEKTWVTASQLVGKLEKWRGNVLLVQSSSDELVDMEQTESLIEKLVVQGFTRTSSTSTGNQGKQVSKMVIDCLHDEVWEKGTELAKAIRVVTDKAWISPAMH</sequence>
<evidence type="ECO:0000313" key="2">
    <source>
        <dbReference type="EMBL" id="KAH0232339.1"/>
    </source>
</evidence>
<gene>
    <name evidence="2" type="ORF">KCV03_g1338</name>
</gene>
<protein>
    <submittedName>
        <fullName evidence="2">Alpha/beta-hydrolase</fullName>
    </submittedName>
</protein>
<proteinExistence type="predicted"/>
<feature type="region of interest" description="Disordered" evidence="1">
    <location>
        <begin position="35"/>
        <end position="55"/>
    </location>
</feature>
<reference evidence="2" key="1">
    <citation type="journal article" date="2021" name="J Fungi (Basel)">
        <title>Virulence traits and population genomics of the black yeast Aureobasidium melanogenum.</title>
        <authorList>
            <person name="Cernosa A."/>
            <person name="Sun X."/>
            <person name="Gostincar C."/>
            <person name="Fang C."/>
            <person name="Gunde-Cimerman N."/>
            <person name="Song Z."/>
        </authorList>
    </citation>
    <scope>NUCLEOTIDE SEQUENCE</scope>
    <source>
        <strain evidence="2">EXF-8016</strain>
    </source>
</reference>
<evidence type="ECO:0000256" key="1">
    <source>
        <dbReference type="SAM" id="MobiDB-lite"/>
    </source>
</evidence>